<sequence length="409" mass="47766">MIVMRTNFFLRLFLVFNFIIGVSLAGCNVENNEKNSGMEKNVCLERARILLDSLYQNYSIPNSCLLRETFPFDKASEKILFDKRNSIPKDYSYLWPYSGTFSAVNALYEATRDKKLYRLLKEKVLSGLEEYYDIKREPHAYASYVTFVHQSDRYYDDNIWIGIEFTNLYMLTRDKEYLGKAKMIWSFILSGMDDTFDGGIYWCEQKKFSKNTCTNAPASVLAFKLFEATQDSTYFYQGKEMYSWTKEHLQDKTDYLYFDRINIDGSVGPAKHAYNSGQMMQSAAIQYKLTKDTVYLIDAQKIAKSCYDYFFRDYVTASGKQIRLLKKGDVWFSAVMLRGFAELYSLDKNDMYVTEFAKSLDYAWLHARDEYGLFGVDYSGECCDPKKWLLTQAAMVEMYARLAILNCNL</sequence>
<dbReference type="PANTHER" id="PTHR47791">
    <property type="entry name" value="MEIOTICALLY UP-REGULATED GENE 191 PROTEIN"/>
    <property type="match status" value="1"/>
</dbReference>
<dbReference type="InterPro" id="IPR053169">
    <property type="entry name" value="MUG_Protein"/>
</dbReference>
<dbReference type="Proteomes" id="UP000285283">
    <property type="component" value="Unassembled WGS sequence"/>
</dbReference>
<evidence type="ECO:0000313" key="8">
    <source>
        <dbReference type="Proteomes" id="UP000284022"/>
    </source>
</evidence>
<evidence type="ECO:0000313" key="3">
    <source>
        <dbReference type="EMBL" id="RGL08543.1"/>
    </source>
</evidence>
<dbReference type="SUPFAM" id="SSF48208">
    <property type="entry name" value="Six-hairpin glycosidases"/>
    <property type="match status" value="1"/>
</dbReference>
<dbReference type="GO" id="GO:0016787">
    <property type="term" value="F:hydrolase activity"/>
    <property type="evidence" value="ECO:0007669"/>
    <property type="project" value="UniProtKB-KW"/>
</dbReference>
<evidence type="ECO:0000313" key="9">
    <source>
        <dbReference type="Proteomes" id="UP000285283"/>
    </source>
</evidence>
<evidence type="ECO:0000313" key="7">
    <source>
        <dbReference type="Proteomes" id="UP000260795"/>
    </source>
</evidence>
<dbReference type="EMBL" id="CZAO01000014">
    <property type="protein sequence ID" value="CUQ03524.1"/>
    <property type="molecule type" value="Genomic_DNA"/>
</dbReference>
<dbReference type="Proteomes" id="UP000260795">
    <property type="component" value="Unassembled WGS sequence"/>
</dbReference>
<dbReference type="PANTHER" id="PTHR47791:SF4">
    <property type="entry name" value="(PUTATIVE SECRETED PROTEIN)-RELATED"/>
    <property type="match status" value="1"/>
</dbReference>
<dbReference type="Proteomes" id="UP000284022">
    <property type="component" value="Unassembled WGS sequence"/>
</dbReference>
<proteinExistence type="predicted"/>
<evidence type="ECO:0000313" key="6">
    <source>
        <dbReference type="Proteomes" id="UP000095766"/>
    </source>
</evidence>
<dbReference type="EMBL" id="QRVP01000015">
    <property type="protein sequence ID" value="RGS53375.1"/>
    <property type="molecule type" value="Genomic_DNA"/>
</dbReference>
<dbReference type="Pfam" id="PF03663">
    <property type="entry name" value="Glyco_hydro_76"/>
    <property type="match status" value="1"/>
</dbReference>
<reference evidence="1 6" key="1">
    <citation type="submission" date="2015-09" db="EMBL/GenBank/DDBJ databases">
        <authorList>
            <consortium name="Pathogen Informatics"/>
        </authorList>
    </citation>
    <scope>NUCLEOTIDE SEQUENCE [LARGE SCALE GENOMIC DNA]</scope>
    <source>
        <strain evidence="1 6">2789STDY5834898</strain>
    </source>
</reference>
<evidence type="ECO:0000313" key="10">
    <source>
        <dbReference type="Proteomes" id="UP000433928"/>
    </source>
</evidence>
<protein>
    <submittedName>
        <fullName evidence="2">Alpha-1,6-mannanase</fullName>
    </submittedName>
    <submittedName>
        <fullName evidence="1">Putative membrane attached hydrolase</fullName>
    </submittedName>
</protein>
<evidence type="ECO:0000313" key="1">
    <source>
        <dbReference type="EMBL" id="CUQ03524.1"/>
    </source>
</evidence>
<keyword evidence="1" id="KW-0378">Hydrolase</keyword>
<dbReference type="EMBL" id="WCUG01000025">
    <property type="protein sequence ID" value="KAB4167470.1"/>
    <property type="molecule type" value="Genomic_DNA"/>
</dbReference>
<accession>A0A174R1G2</accession>
<gene>
    <name evidence="5" type="ORF">DWW83_01600</name>
    <name evidence="4" type="ORF">DWX87_14600</name>
    <name evidence="3" type="ORF">DXC80_18300</name>
    <name evidence="1" type="ORF">ERS852510_02988</name>
    <name evidence="2" type="ORF">GAQ59_18505</name>
</gene>
<dbReference type="InterPro" id="IPR005198">
    <property type="entry name" value="Glyco_hydro_76"/>
</dbReference>
<dbReference type="Proteomes" id="UP000433928">
    <property type="component" value="Unassembled WGS sequence"/>
</dbReference>
<reference evidence="7 8" key="2">
    <citation type="submission" date="2018-08" db="EMBL/GenBank/DDBJ databases">
        <title>A genome reference for cultivated species of the human gut microbiota.</title>
        <authorList>
            <person name="Zou Y."/>
            <person name="Xue W."/>
            <person name="Luo G."/>
        </authorList>
    </citation>
    <scope>NUCLEOTIDE SEQUENCE [LARGE SCALE GENOMIC DNA]</scope>
    <source>
        <strain evidence="5 8">AF17-20</strain>
        <strain evidence="4 9">AF21-53</strain>
        <strain evidence="3 7">TF08-13</strain>
    </source>
</reference>
<dbReference type="InterPro" id="IPR008928">
    <property type="entry name" value="6-hairpin_glycosidase_sf"/>
</dbReference>
<dbReference type="InterPro" id="IPR014512">
    <property type="entry name" value="O_gly_hydro"/>
</dbReference>
<name>A0A174R1G2_BACUN</name>
<evidence type="ECO:0000313" key="4">
    <source>
        <dbReference type="EMBL" id="RGS53375.1"/>
    </source>
</evidence>
<dbReference type="GO" id="GO:0005975">
    <property type="term" value="P:carbohydrate metabolic process"/>
    <property type="evidence" value="ECO:0007669"/>
    <property type="project" value="InterPro"/>
</dbReference>
<dbReference type="Gene3D" id="1.50.10.20">
    <property type="match status" value="1"/>
</dbReference>
<organism evidence="1 6">
    <name type="scientific">Bacteroides uniformis</name>
    <dbReference type="NCBI Taxonomy" id="820"/>
    <lineage>
        <taxon>Bacteria</taxon>
        <taxon>Pseudomonadati</taxon>
        <taxon>Bacteroidota</taxon>
        <taxon>Bacteroidia</taxon>
        <taxon>Bacteroidales</taxon>
        <taxon>Bacteroidaceae</taxon>
        <taxon>Bacteroides</taxon>
    </lineage>
</organism>
<evidence type="ECO:0000313" key="2">
    <source>
        <dbReference type="EMBL" id="KAB4167470.1"/>
    </source>
</evidence>
<dbReference type="PIRSF" id="PIRSF021505">
    <property type="entry name" value="O_gly_hdrol"/>
    <property type="match status" value="1"/>
</dbReference>
<dbReference type="PROSITE" id="PS51257">
    <property type="entry name" value="PROKAR_LIPOPROTEIN"/>
    <property type="match status" value="1"/>
</dbReference>
<reference evidence="2 10" key="3">
    <citation type="journal article" date="2019" name="Nat. Med.">
        <title>A library of human gut bacterial isolates paired with longitudinal multiomics data enables mechanistic microbiome research.</title>
        <authorList>
            <person name="Poyet M."/>
            <person name="Groussin M."/>
            <person name="Gibbons S.M."/>
            <person name="Avila-Pacheco J."/>
            <person name="Jiang X."/>
            <person name="Kearney S.M."/>
            <person name="Perrotta A.R."/>
            <person name="Berdy B."/>
            <person name="Zhao S."/>
            <person name="Lieberman T.D."/>
            <person name="Swanson P.K."/>
            <person name="Smith M."/>
            <person name="Roesemann S."/>
            <person name="Alexander J.E."/>
            <person name="Rich S.A."/>
            <person name="Livny J."/>
            <person name="Vlamakis H."/>
            <person name="Clish C."/>
            <person name="Bullock K."/>
            <person name="Deik A."/>
            <person name="Scott J."/>
            <person name="Pierce K.A."/>
            <person name="Xavier R.J."/>
            <person name="Alm E.J."/>
        </authorList>
    </citation>
    <scope>NUCLEOTIDE SEQUENCE [LARGE SCALE GENOMIC DNA]</scope>
    <source>
        <strain evidence="2 10">BIOML-A27</strain>
    </source>
</reference>
<dbReference type="EMBL" id="QRXV01000001">
    <property type="protein sequence ID" value="RGU41416.1"/>
    <property type="molecule type" value="Genomic_DNA"/>
</dbReference>
<dbReference type="EMBL" id="QSRK01000039">
    <property type="protein sequence ID" value="RGL08543.1"/>
    <property type="molecule type" value="Genomic_DNA"/>
</dbReference>
<dbReference type="Proteomes" id="UP000095766">
    <property type="component" value="Unassembled WGS sequence"/>
</dbReference>
<evidence type="ECO:0000313" key="5">
    <source>
        <dbReference type="EMBL" id="RGU41416.1"/>
    </source>
</evidence>
<dbReference type="AlphaFoldDB" id="A0A174R1G2"/>